<evidence type="ECO:0000259" key="3">
    <source>
        <dbReference type="PROSITE" id="PS50893"/>
    </source>
</evidence>
<dbReference type="PANTHER" id="PTHR24220">
    <property type="entry name" value="IMPORT ATP-BINDING PROTEIN"/>
    <property type="match status" value="1"/>
</dbReference>
<name>A0A414SEK3_MEDGN</name>
<feature type="domain" description="ABC transporter" evidence="3">
    <location>
        <begin position="6"/>
        <end position="223"/>
    </location>
</feature>
<dbReference type="PROSITE" id="PS50893">
    <property type="entry name" value="ABC_TRANSPORTER_2"/>
    <property type="match status" value="1"/>
</dbReference>
<dbReference type="GO" id="GO:0005886">
    <property type="term" value="C:plasma membrane"/>
    <property type="evidence" value="ECO:0007669"/>
    <property type="project" value="TreeGrafter"/>
</dbReference>
<evidence type="ECO:0000256" key="2">
    <source>
        <dbReference type="ARBA" id="ARBA00022840"/>
    </source>
</evidence>
<dbReference type="GO" id="GO:0016887">
    <property type="term" value="F:ATP hydrolysis activity"/>
    <property type="evidence" value="ECO:0007669"/>
    <property type="project" value="InterPro"/>
</dbReference>
<gene>
    <name evidence="4" type="ORF">DW270_11545</name>
</gene>
<dbReference type="Proteomes" id="UP000285697">
    <property type="component" value="Unassembled WGS sequence"/>
</dbReference>
<dbReference type="PROSITE" id="PS00211">
    <property type="entry name" value="ABC_TRANSPORTER_1"/>
    <property type="match status" value="1"/>
</dbReference>
<dbReference type="SUPFAM" id="SSF52540">
    <property type="entry name" value="P-loop containing nucleoside triphosphate hydrolases"/>
    <property type="match status" value="1"/>
</dbReference>
<dbReference type="Gene3D" id="3.40.50.300">
    <property type="entry name" value="P-loop containing nucleotide triphosphate hydrolases"/>
    <property type="match status" value="1"/>
</dbReference>
<keyword evidence="1" id="KW-0547">Nucleotide-binding</keyword>
<dbReference type="InterPro" id="IPR017871">
    <property type="entry name" value="ABC_transporter-like_CS"/>
</dbReference>
<dbReference type="InterPro" id="IPR015854">
    <property type="entry name" value="ABC_transpr_LolD-like"/>
</dbReference>
<dbReference type="EMBL" id="QRIA01000015">
    <property type="protein sequence ID" value="RHG17494.1"/>
    <property type="molecule type" value="Genomic_DNA"/>
</dbReference>
<accession>A0A414SEK3</accession>
<dbReference type="GO" id="GO:0022857">
    <property type="term" value="F:transmembrane transporter activity"/>
    <property type="evidence" value="ECO:0007669"/>
    <property type="project" value="TreeGrafter"/>
</dbReference>
<evidence type="ECO:0000313" key="5">
    <source>
        <dbReference type="Proteomes" id="UP000285697"/>
    </source>
</evidence>
<evidence type="ECO:0000313" key="4">
    <source>
        <dbReference type="EMBL" id="RHG17494.1"/>
    </source>
</evidence>
<dbReference type="GO" id="GO:0005524">
    <property type="term" value="F:ATP binding"/>
    <property type="evidence" value="ECO:0007669"/>
    <property type="project" value="UniProtKB-KW"/>
</dbReference>
<protein>
    <submittedName>
        <fullName evidence="4">ABC transporter ATP-binding protein</fullName>
    </submittedName>
</protein>
<dbReference type="InterPro" id="IPR003439">
    <property type="entry name" value="ABC_transporter-like_ATP-bd"/>
</dbReference>
<dbReference type="RefSeq" id="WP_118263136.1">
    <property type="nucleotide sequence ID" value="NZ_JAQESN010000058.1"/>
</dbReference>
<organism evidence="4 5">
    <name type="scientific">Mediterraneibacter gnavus</name>
    <name type="common">Ruminococcus gnavus</name>
    <dbReference type="NCBI Taxonomy" id="33038"/>
    <lineage>
        <taxon>Bacteria</taxon>
        <taxon>Bacillati</taxon>
        <taxon>Bacillota</taxon>
        <taxon>Clostridia</taxon>
        <taxon>Lachnospirales</taxon>
        <taxon>Lachnospiraceae</taxon>
        <taxon>Mediterraneibacter</taxon>
    </lineage>
</organism>
<keyword evidence="2 4" id="KW-0067">ATP-binding</keyword>
<sequence>MGEVICELKKVSKKFKKSDCCPIKKLDMKINAGDYISIEGVSGIGKSTLLYLIGGLISPTEGDIFYFGKNVKSEKDFLSIRKKSISYIFQDYRYIEFFTIEENLMFAARNRKLCKEKIKEEMEYYLEILHLQDKRRVYPYNLSGGQKRRLMIAIAMIRDTQILIADEPTNDLDLFMEEKVLNLFDDKVKEGKTIILSTHNPRVSQRVNLRYQIEASRLSILGG</sequence>
<dbReference type="InterPro" id="IPR027417">
    <property type="entry name" value="P-loop_NTPase"/>
</dbReference>
<dbReference type="Pfam" id="PF00005">
    <property type="entry name" value="ABC_tran"/>
    <property type="match status" value="1"/>
</dbReference>
<dbReference type="PANTHER" id="PTHR24220:SF692">
    <property type="entry name" value="ABC TRANSPORTER DOMAIN-CONTAINING PROTEIN"/>
    <property type="match status" value="1"/>
</dbReference>
<comment type="caution">
    <text evidence="4">The sequence shown here is derived from an EMBL/GenBank/DDBJ whole genome shotgun (WGS) entry which is preliminary data.</text>
</comment>
<dbReference type="InterPro" id="IPR003593">
    <property type="entry name" value="AAA+_ATPase"/>
</dbReference>
<dbReference type="SMART" id="SM00382">
    <property type="entry name" value="AAA"/>
    <property type="match status" value="1"/>
</dbReference>
<proteinExistence type="predicted"/>
<reference evidence="4 5" key="1">
    <citation type="submission" date="2018-08" db="EMBL/GenBank/DDBJ databases">
        <title>A genome reference for cultivated species of the human gut microbiota.</title>
        <authorList>
            <person name="Zou Y."/>
            <person name="Xue W."/>
            <person name="Luo G."/>
        </authorList>
    </citation>
    <scope>NUCLEOTIDE SEQUENCE [LARGE SCALE GENOMIC DNA]</scope>
    <source>
        <strain evidence="4 5">AM22-7AC</strain>
    </source>
</reference>
<evidence type="ECO:0000256" key="1">
    <source>
        <dbReference type="ARBA" id="ARBA00022741"/>
    </source>
</evidence>
<dbReference type="AlphaFoldDB" id="A0A414SEK3"/>